<keyword evidence="3" id="KW-1185">Reference proteome</keyword>
<dbReference type="Pfam" id="PF00651">
    <property type="entry name" value="BTB"/>
    <property type="match status" value="1"/>
</dbReference>
<accession>A0AAW2Z0X0</accession>
<dbReference type="InterPro" id="IPR011333">
    <property type="entry name" value="SKP1/BTB/POZ_sf"/>
</dbReference>
<dbReference type="AlphaFoldDB" id="A0AAW2Z0X0"/>
<proteinExistence type="predicted"/>
<dbReference type="SUPFAM" id="SSF54695">
    <property type="entry name" value="POZ domain"/>
    <property type="match status" value="1"/>
</dbReference>
<evidence type="ECO:0000259" key="1">
    <source>
        <dbReference type="PROSITE" id="PS50097"/>
    </source>
</evidence>
<sequence>MCTRPLEVIISDLSPGAVKLMIDYCVTDRLLIDELTSYTSMINQSSPCDQVLVEVFCWSIHNSKKSSSPSCSSSSLDGLKRFAFLVFRQLFISIHHHTAISIYNALIDQMNVQDTNLANQPQYEQLRSHLIGYFYKSCLDKTFGQLKDYQALDKSTLTEILVQGHESKFLDLSNALAPSSTLREDMMRLFHQTQSRKDGDVVLVLDRKRVHLLHAHKVILACRCDYFKKEFSSGMREQNQSEVELFGMGLLMDDDHHNLMIAPYSDDVNEEDDANCLQDDGCDVDSEGHIDQDGDVVQQEVEGDCQQLEEDDREREERVKVIRQFIEYLYSGNIVIDESNAVAMLNLLNYFSLPIHHPLCVQCQSVIIDQVDSQSVLQIMRAFIINKNNPYPVLEEACIRTCVKQWRVLHDTYSDKQLVDMLSLDLYLKINRQALIGRQ</sequence>
<name>A0AAW2Z0X0_9EUKA</name>
<dbReference type="EMBL" id="JAOPGA020000836">
    <property type="protein sequence ID" value="KAL0482257.1"/>
    <property type="molecule type" value="Genomic_DNA"/>
</dbReference>
<gene>
    <name evidence="2" type="ORF">AKO1_011125</name>
</gene>
<reference evidence="2 3" key="1">
    <citation type="submission" date="2024-03" db="EMBL/GenBank/DDBJ databases">
        <title>The Acrasis kona genome and developmental transcriptomes reveal deep origins of eukaryotic multicellular pathways.</title>
        <authorList>
            <person name="Sheikh S."/>
            <person name="Fu C.-J."/>
            <person name="Brown M.W."/>
            <person name="Baldauf S.L."/>
        </authorList>
    </citation>
    <scope>NUCLEOTIDE SEQUENCE [LARGE SCALE GENOMIC DNA]</scope>
    <source>
        <strain evidence="2 3">ATCC MYA-3509</strain>
    </source>
</reference>
<dbReference type="InterPro" id="IPR000210">
    <property type="entry name" value="BTB/POZ_dom"/>
</dbReference>
<comment type="caution">
    <text evidence="2">The sequence shown here is derived from an EMBL/GenBank/DDBJ whole genome shotgun (WGS) entry which is preliminary data.</text>
</comment>
<dbReference type="InterPro" id="IPR051481">
    <property type="entry name" value="BTB-POZ/Galectin-3-binding"/>
</dbReference>
<dbReference type="Gene3D" id="3.30.710.10">
    <property type="entry name" value="Potassium Channel Kv1.1, Chain A"/>
    <property type="match status" value="1"/>
</dbReference>
<evidence type="ECO:0000313" key="3">
    <source>
        <dbReference type="Proteomes" id="UP001431209"/>
    </source>
</evidence>
<organism evidence="2 3">
    <name type="scientific">Acrasis kona</name>
    <dbReference type="NCBI Taxonomy" id="1008807"/>
    <lineage>
        <taxon>Eukaryota</taxon>
        <taxon>Discoba</taxon>
        <taxon>Heterolobosea</taxon>
        <taxon>Tetramitia</taxon>
        <taxon>Eutetramitia</taxon>
        <taxon>Acrasidae</taxon>
        <taxon>Acrasis</taxon>
    </lineage>
</organism>
<protein>
    <recommendedName>
        <fullName evidence="1">BTB domain-containing protein</fullName>
    </recommendedName>
</protein>
<dbReference type="PANTHER" id="PTHR24410">
    <property type="entry name" value="HL07962P-RELATED"/>
    <property type="match status" value="1"/>
</dbReference>
<feature type="domain" description="BTB" evidence="1">
    <location>
        <begin position="199"/>
        <end position="338"/>
    </location>
</feature>
<dbReference type="PROSITE" id="PS50097">
    <property type="entry name" value="BTB"/>
    <property type="match status" value="1"/>
</dbReference>
<dbReference type="PANTHER" id="PTHR24410:SF23">
    <property type="entry name" value="BTB DOMAIN-CONTAINING PROTEIN-RELATED"/>
    <property type="match status" value="1"/>
</dbReference>
<dbReference type="SMART" id="SM00225">
    <property type="entry name" value="BTB"/>
    <property type="match status" value="1"/>
</dbReference>
<evidence type="ECO:0000313" key="2">
    <source>
        <dbReference type="EMBL" id="KAL0482257.1"/>
    </source>
</evidence>
<dbReference type="Proteomes" id="UP001431209">
    <property type="component" value="Unassembled WGS sequence"/>
</dbReference>